<keyword evidence="4" id="KW-0694">RNA-binding</keyword>
<accession>A0A420WMF3</accession>
<dbReference type="InterPro" id="IPR030878">
    <property type="entry name" value="Ribosomal_uL15"/>
</dbReference>
<keyword evidence="8" id="KW-1185">Reference proteome</keyword>
<dbReference type="Proteomes" id="UP000282211">
    <property type="component" value="Unassembled WGS sequence"/>
</dbReference>
<dbReference type="SUPFAM" id="SSF158587">
    <property type="entry name" value="Jann4075-like"/>
    <property type="match status" value="1"/>
</dbReference>
<dbReference type="Pfam" id="PF11015">
    <property type="entry name" value="DUF2853"/>
    <property type="match status" value="1"/>
</dbReference>
<dbReference type="InterPro" id="IPR036227">
    <property type="entry name" value="Ribosomal_uL15/eL18_sf"/>
</dbReference>
<dbReference type="GO" id="GO:0022625">
    <property type="term" value="C:cytosolic large ribosomal subunit"/>
    <property type="evidence" value="ECO:0007669"/>
    <property type="project" value="TreeGrafter"/>
</dbReference>
<dbReference type="GO" id="GO:0019843">
    <property type="term" value="F:rRNA binding"/>
    <property type="evidence" value="ECO:0007669"/>
    <property type="project" value="UniProtKB-UniRule"/>
</dbReference>
<proteinExistence type="inferred from homology"/>
<keyword evidence="4" id="KW-0699">rRNA-binding</keyword>
<dbReference type="AlphaFoldDB" id="A0A420WMF3"/>
<evidence type="ECO:0000256" key="1">
    <source>
        <dbReference type="ARBA" id="ARBA00007320"/>
    </source>
</evidence>
<dbReference type="InterPro" id="IPR005749">
    <property type="entry name" value="Ribosomal_uL15_bac-type"/>
</dbReference>
<evidence type="ECO:0000256" key="3">
    <source>
        <dbReference type="ARBA" id="ARBA00023274"/>
    </source>
</evidence>
<dbReference type="Pfam" id="PF00828">
    <property type="entry name" value="Ribosomal_L27A"/>
    <property type="match status" value="1"/>
</dbReference>
<reference evidence="7 8" key="1">
    <citation type="submission" date="2018-10" db="EMBL/GenBank/DDBJ databases">
        <title>Genomic Encyclopedia of Type Strains, Phase IV (KMG-IV): sequencing the most valuable type-strain genomes for metagenomic binning, comparative biology and taxonomic classification.</title>
        <authorList>
            <person name="Goeker M."/>
        </authorList>
    </citation>
    <scope>NUCLEOTIDE SEQUENCE [LARGE SCALE GENOMIC DNA]</scope>
    <source>
        <strain evidence="7 8">DSM 22008</strain>
    </source>
</reference>
<dbReference type="NCBIfam" id="TIGR01071">
    <property type="entry name" value="rplO_bact"/>
    <property type="match status" value="1"/>
</dbReference>
<evidence type="ECO:0000256" key="4">
    <source>
        <dbReference type="HAMAP-Rule" id="MF_01341"/>
    </source>
</evidence>
<dbReference type="PANTHER" id="PTHR12934">
    <property type="entry name" value="50S RIBOSOMAL PROTEIN L15"/>
    <property type="match status" value="1"/>
</dbReference>
<evidence type="ECO:0000313" key="7">
    <source>
        <dbReference type="EMBL" id="RKQ72221.1"/>
    </source>
</evidence>
<sequence length="319" mass="34035">MRLNELSDNPGATKDRKRVGRGIGSGKGKTGGRGVKGQKSRSGVAIKGFEGGQMPIHMRLPKRGFNKPNRKRYAELSIANLNRAIESGKIDGKTDMTAEALVEAGVLRRAFDGVRLIGDGKVSKAVTLIVSGATPAATKAVEAAKGSVTVLDETVTRREKGVKADKSGKVSKADKKAAKAAASAEEKPAKAEKKPAAKKAAAPKKAAAKKSEASADESAYLAPTREYDADADNAIVTKIEKYLGASLKNRDAKYVSCSDETELETIVKGFMKKKMGVEDKDAAMEKVKAVCETMKPTRMKNRVTFYYLLAKNEGKLGDL</sequence>
<feature type="compositionally biased region" description="Basic and acidic residues" evidence="5">
    <location>
        <begin position="184"/>
        <end position="195"/>
    </location>
</feature>
<dbReference type="GO" id="GO:0006412">
    <property type="term" value="P:translation"/>
    <property type="evidence" value="ECO:0007669"/>
    <property type="project" value="UniProtKB-UniRule"/>
</dbReference>
<comment type="similarity">
    <text evidence="1 4">Belongs to the universal ribosomal protein uL15 family.</text>
</comment>
<evidence type="ECO:0000256" key="5">
    <source>
        <dbReference type="SAM" id="MobiDB-lite"/>
    </source>
</evidence>
<dbReference type="HAMAP" id="MF_01341">
    <property type="entry name" value="Ribosomal_uL15"/>
    <property type="match status" value="1"/>
</dbReference>
<feature type="region of interest" description="Disordered" evidence="5">
    <location>
        <begin position="158"/>
        <end position="215"/>
    </location>
</feature>
<dbReference type="InterPro" id="IPR023154">
    <property type="entry name" value="Jann4075-like_sf"/>
</dbReference>
<comment type="subunit">
    <text evidence="4">Part of the 50S ribosomal subunit.</text>
</comment>
<dbReference type="SUPFAM" id="SSF52080">
    <property type="entry name" value="Ribosomal proteins L15p and L18e"/>
    <property type="match status" value="1"/>
</dbReference>
<dbReference type="RefSeq" id="WP_121100236.1">
    <property type="nucleotide sequence ID" value="NZ_RBII01000001.1"/>
</dbReference>
<comment type="caution">
    <text evidence="7">The sequence shown here is derived from an EMBL/GenBank/DDBJ whole genome shotgun (WGS) entry which is preliminary data.</text>
</comment>
<dbReference type="Gene3D" id="3.100.10.10">
    <property type="match status" value="1"/>
</dbReference>
<feature type="compositionally biased region" description="Gly residues" evidence="5">
    <location>
        <begin position="21"/>
        <end position="35"/>
    </location>
</feature>
<dbReference type="GO" id="GO:0003735">
    <property type="term" value="F:structural constituent of ribosome"/>
    <property type="evidence" value="ECO:0007669"/>
    <property type="project" value="InterPro"/>
</dbReference>
<dbReference type="EMBL" id="RBII01000001">
    <property type="protein sequence ID" value="RKQ72221.1"/>
    <property type="molecule type" value="Genomic_DNA"/>
</dbReference>
<feature type="compositionally biased region" description="Basic and acidic residues" evidence="5">
    <location>
        <begin position="158"/>
        <end position="177"/>
    </location>
</feature>
<dbReference type="InParanoid" id="A0A420WMF3"/>
<dbReference type="OrthoDB" id="9810293at2"/>
<feature type="region of interest" description="Disordered" evidence="5">
    <location>
        <begin position="1"/>
        <end position="44"/>
    </location>
</feature>
<evidence type="ECO:0000313" key="8">
    <source>
        <dbReference type="Proteomes" id="UP000282211"/>
    </source>
</evidence>
<name>A0A420WMF3_9PROT</name>
<keyword evidence="2 4" id="KW-0689">Ribosomal protein</keyword>
<keyword evidence="3 4" id="KW-0687">Ribonucleoprotein</keyword>
<dbReference type="PANTHER" id="PTHR12934:SF11">
    <property type="entry name" value="LARGE RIBOSOMAL SUBUNIT PROTEIN UL15M"/>
    <property type="match status" value="1"/>
</dbReference>
<dbReference type="Gene3D" id="1.10.238.120">
    <property type="entry name" value="Jann4075-like"/>
    <property type="match status" value="1"/>
</dbReference>
<feature type="domain" description="Large ribosomal subunit protein uL15/eL18" evidence="6">
    <location>
        <begin position="76"/>
        <end position="149"/>
    </location>
</feature>
<comment type="function">
    <text evidence="4">Binds to the 23S rRNA.</text>
</comment>
<protein>
    <recommendedName>
        <fullName evidence="4">Large ribosomal subunit protein uL15</fullName>
    </recommendedName>
</protein>
<evidence type="ECO:0000259" key="6">
    <source>
        <dbReference type="Pfam" id="PF00828"/>
    </source>
</evidence>
<organism evidence="7 8">
    <name type="scientific">Litorimonas taeanensis</name>
    <dbReference type="NCBI Taxonomy" id="568099"/>
    <lineage>
        <taxon>Bacteria</taxon>
        <taxon>Pseudomonadati</taxon>
        <taxon>Pseudomonadota</taxon>
        <taxon>Alphaproteobacteria</taxon>
        <taxon>Maricaulales</taxon>
        <taxon>Robiginitomaculaceae</taxon>
    </lineage>
</organism>
<gene>
    <name evidence="4" type="primary">rplO</name>
    <name evidence="7" type="ORF">DES40_1561</name>
</gene>
<dbReference type="InterPro" id="IPR021274">
    <property type="entry name" value="DUF2853"/>
</dbReference>
<evidence type="ECO:0000256" key="2">
    <source>
        <dbReference type="ARBA" id="ARBA00022980"/>
    </source>
</evidence>
<dbReference type="InterPro" id="IPR021131">
    <property type="entry name" value="Ribosomal_uL15/eL18"/>
</dbReference>